<dbReference type="SUPFAM" id="SSF53474">
    <property type="entry name" value="alpha/beta-Hydrolases"/>
    <property type="match status" value="1"/>
</dbReference>
<evidence type="ECO:0000313" key="5">
    <source>
        <dbReference type="Proteomes" id="UP001497497"/>
    </source>
</evidence>
<proteinExistence type="inferred from homology"/>
<evidence type="ECO:0000256" key="2">
    <source>
        <dbReference type="ARBA" id="ARBA00038334"/>
    </source>
</evidence>
<evidence type="ECO:0000259" key="3">
    <source>
        <dbReference type="Pfam" id="PF00561"/>
    </source>
</evidence>
<dbReference type="InterPro" id="IPR000073">
    <property type="entry name" value="AB_hydrolase_1"/>
</dbReference>
<dbReference type="PRINTS" id="PR00412">
    <property type="entry name" value="EPOXHYDRLASE"/>
</dbReference>
<evidence type="ECO:0000256" key="1">
    <source>
        <dbReference type="ARBA" id="ARBA00022801"/>
    </source>
</evidence>
<dbReference type="InterPro" id="IPR000639">
    <property type="entry name" value="Epox_hydrolase-like"/>
</dbReference>
<keyword evidence="5" id="KW-1185">Reference proteome</keyword>
<dbReference type="Gene3D" id="3.40.50.1820">
    <property type="entry name" value="alpha/beta hydrolase"/>
    <property type="match status" value="1"/>
</dbReference>
<comment type="similarity">
    <text evidence="2">Belongs to the AB hydrolase superfamily. Epoxide hydrolase family.</text>
</comment>
<dbReference type="PRINTS" id="PR00111">
    <property type="entry name" value="ABHYDROLASE"/>
</dbReference>
<dbReference type="InterPro" id="IPR029058">
    <property type="entry name" value="AB_hydrolase_fold"/>
</dbReference>
<dbReference type="AlphaFoldDB" id="A0AAV2HT91"/>
<feature type="domain" description="AB hydrolase-1" evidence="3">
    <location>
        <begin position="78"/>
        <end position="330"/>
    </location>
</feature>
<accession>A0AAV2HT91</accession>
<organism evidence="4 5">
    <name type="scientific">Lymnaea stagnalis</name>
    <name type="common">Great pond snail</name>
    <name type="synonym">Helix stagnalis</name>
    <dbReference type="NCBI Taxonomy" id="6523"/>
    <lineage>
        <taxon>Eukaryota</taxon>
        <taxon>Metazoa</taxon>
        <taxon>Spiralia</taxon>
        <taxon>Lophotrochozoa</taxon>
        <taxon>Mollusca</taxon>
        <taxon>Gastropoda</taxon>
        <taxon>Heterobranchia</taxon>
        <taxon>Euthyneura</taxon>
        <taxon>Panpulmonata</taxon>
        <taxon>Hygrophila</taxon>
        <taxon>Lymnaeoidea</taxon>
        <taxon>Lymnaeidae</taxon>
        <taxon>Lymnaea</taxon>
    </lineage>
</organism>
<gene>
    <name evidence="4" type="ORF">GSLYS_00009286001</name>
</gene>
<keyword evidence="1" id="KW-0378">Hydrolase</keyword>
<dbReference type="EMBL" id="CAXITT010000198">
    <property type="protein sequence ID" value="CAL1535326.1"/>
    <property type="molecule type" value="Genomic_DNA"/>
</dbReference>
<name>A0AAV2HT91_LYMST</name>
<sequence>MADLYDRVMMWVAAGLYGIWVLVHILKDVFAVGFREVFQRKPITKPACLTDPTLGTHGFLSLEDVKIHYVASGPEDKPLMLFVHGFPEFWFSWRHQIREFQKDYRVVAYDQRGCGESGKPKKLEDYKLKKLTSDLKQVISALGYKSCVLVGHDWGAVVVWSFSRLFPEMVDKLITMNGPPLPLFEKVLKRKDQQKLSWYVFFFQLPYLPELYLRVKNFEALESCYGITKTKGICFSDAFQNPMTTDELNAYKYTFSQPDTLTTAVNYYRAIFRDYAAEKQDLNYTMPILLVWGCDDKAITLVTADLVEKSIPNITVKRILKAGHFVQMDTPELTNKAMREWLNGQEKSQ</sequence>
<dbReference type="Proteomes" id="UP001497497">
    <property type="component" value="Unassembled WGS sequence"/>
</dbReference>
<reference evidence="4 5" key="1">
    <citation type="submission" date="2024-04" db="EMBL/GenBank/DDBJ databases">
        <authorList>
            <consortium name="Genoscope - CEA"/>
            <person name="William W."/>
        </authorList>
    </citation>
    <scope>NUCLEOTIDE SEQUENCE [LARGE SCALE GENOMIC DNA]</scope>
</reference>
<dbReference type="GO" id="GO:0004301">
    <property type="term" value="F:epoxide hydrolase activity"/>
    <property type="evidence" value="ECO:0007669"/>
    <property type="project" value="UniProtKB-ARBA"/>
</dbReference>
<protein>
    <recommendedName>
        <fullName evidence="3">AB hydrolase-1 domain-containing protein</fullName>
    </recommendedName>
</protein>
<comment type="caution">
    <text evidence="4">The sequence shown here is derived from an EMBL/GenBank/DDBJ whole genome shotgun (WGS) entry which is preliminary data.</text>
</comment>
<dbReference type="PANTHER" id="PTHR43329">
    <property type="entry name" value="EPOXIDE HYDROLASE"/>
    <property type="match status" value="1"/>
</dbReference>
<dbReference type="Pfam" id="PF00561">
    <property type="entry name" value="Abhydrolase_1"/>
    <property type="match status" value="1"/>
</dbReference>
<evidence type="ECO:0000313" key="4">
    <source>
        <dbReference type="EMBL" id="CAL1535326.1"/>
    </source>
</evidence>